<proteinExistence type="predicted"/>
<dbReference type="InterPro" id="IPR038718">
    <property type="entry name" value="SNF2-like_sf"/>
</dbReference>
<keyword evidence="2" id="KW-0378">Hydrolase</keyword>
<dbReference type="Pfam" id="PF00176">
    <property type="entry name" value="SNF2-rel_dom"/>
    <property type="match status" value="1"/>
</dbReference>
<dbReference type="SMART" id="SM00487">
    <property type="entry name" value="DEXDc"/>
    <property type="match status" value="1"/>
</dbReference>
<keyword evidence="2" id="KW-0067">ATP-binding</keyword>
<feature type="domain" description="Helicase ATP-binding" evidence="1">
    <location>
        <begin position="13"/>
        <end position="182"/>
    </location>
</feature>
<dbReference type="Gene3D" id="3.40.50.300">
    <property type="entry name" value="P-loop containing nucleotide triphosphate hydrolases"/>
    <property type="match status" value="1"/>
</dbReference>
<dbReference type="Proteomes" id="UP000019365">
    <property type="component" value="Unassembled WGS sequence"/>
</dbReference>
<dbReference type="PROSITE" id="PS51192">
    <property type="entry name" value="HELICASE_ATP_BIND_1"/>
    <property type="match status" value="1"/>
</dbReference>
<dbReference type="Gene3D" id="3.40.50.10810">
    <property type="entry name" value="Tandem AAA-ATPase domain"/>
    <property type="match status" value="1"/>
</dbReference>
<dbReference type="InterPro" id="IPR000330">
    <property type="entry name" value="SNF2_N"/>
</dbReference>
<dbReference type="eggNOG" id="COG0553">
    <property type="taxonomic scope" value="Bacteria"/>
</dbReference>
<dbReference type="InterPro" id="IPR014001">
    <property type="entry name" value="Helicase_ATP-bd"/>
</dbReference>
<dbReference type="PANTHER" id="PTHR10799">
    <property type="entry name" value="SNF2/RAD54 HELICASE FAMILY"/>
    <property type="match status" value="1"/>
</dbReference>
<keyword evidence="2" id="KW-0547">Nucleotide-binding</keyword>
<reference evidence="2 3" key="1">
    <citation type="journal article" date="2014" name="PLoS ONE">
        <title>Rumen cellulosomics: divergent fiber-degrading strategies revealed by comparative genome-wide analysis of six ruminococcal strains.</title>
        <authorList>
            <person name="Dassa B."/>
            <person name="Borovok I."/>
            <person name="Ruimy-Israeli V."/>
            <person name="Lamed R."/>
            <person name="Flint H.J."/>
            <person name="Duncan S.H."/>
            <person name="Henrissat B."/>
            <person name="Coutinho P."/>
            <person name="Morrison M."/>
            <person name="Mosoni P."/>
            <person name="Yeoman C.J."/>
            <person name="White B.A."/>
            <person name="Bayer E.A."/>
        </authorList>
    </citation>
    <scope>NUCLEOTIDE SEQUENCE [LARGE SCALE GENOMIC DNA]</scope>
    <source>
        <strain evidence="2 3">007c</strain>
    </source>
</reference>
<evidence type="ECO:0000259" key="1">
    <source>
        <dbReference type="PROSITE" id="PS51192"/>
    </source>
</evidence>
<gene>
    <name evidence="2" type="ORF">RF007C_02785</name>
</gene>
<dbReference type="GO" id="GO:0005524">
    <property type="term" value="F:ATP binding"/>
    <property type="evidence" value="ECO:0007669"/>
    <property type="project" value="InterPro"/>
</dbReference>
<dbReference type="OrthoDB" id="9760715at2"/>
<protein>
    <submittedName>
        <fullName evidence="2">DEAD/DEAH box helicase</fullName>
    </submittedName>
</protein>
<keyword evidence="3" id="KW-1185">Reference proteome</keyword>
<sequence length="456" mass="52181">MKYTPHDYQKYCIEYIREHPVSALFLDMGLGKTIITLTALNALMFDELKVNKVLVIAPLRVARDTWPAEVKKWDHLQNLEISVIVGSVKDRTAAVNHNAFIYIVNRENVKWLVEYYEKNGLRWDFDMIVIDELSSFKNYQSQRFKWLRKVRPFVKRWVGLTGTPTSNGLMDLWAEIGILDGGERLGRFIGRFRESYFKPGSMNPSTGVVFSYTPRPGAEEQIYQKISDITISMKALDYLDMPECVYVNHEVEMNTVERKFYDQLKHDLIIPLEDGDIDAANAASLSNKLLQMANGAVYDENKEARNIHSRKLEMLEDLIEAANGQPVLIGYWFKHDRTRIIEHLTACGYAPRDIKDSDDITDWNAGNIPVALIHPASAGHGLNIQSGGHILIWFGLTWSLELYQQTNARLWRQGQQNTVTIHHIVTKDTVDDDVLKALASKDVTQEKLISAVKARL</sequence>
<name>W7US04_RUMFL</name>
<keyword evidence="2" id="KW-0347">Helicase</keyword>
<dbReference type="RefSeq" id="WP_037298089.1">
    <property type="nucleotide sequence ID" value="NZ_ATAX01000017.1"/>
</dbReference>
<dbReference type="SUPFAM" id="SSF52540">
    <property type="entry name" value="P-loop containing nucleoside triphosphate hydrolases"/>
    <property type="match status" value="2"/>
</dbReference>
<dbReference type="EMBL" id="ATAX01000017">
    <property type="protein sequence ID" value="EWM54149.1"/>
    <property type="molecule type" value="Genomic_DNA"/>
</dbReference>
<dbReference type="CDD" id="cd18013">
    <property type="entry name" value="DEXQc_bact_SNF2"/>
    <property type="match status" value="1"/>
</dbReference>
<dbReference type="AlphaFoldDB" id="W7US04"/>
<comment type="caution">
    <text evidence="2">The sequence shown here is derived from an EMBL/GenBank/DDBJ whole genome shotgun (WGS) entry which is preliminary data.</text>
</comment>
<accession>W7US04</accession>
<dbReference type="PATRIC" id="fig|1341157.4.peg.1193"/>
<evidence type="ECO:0000313" key="3">
    <source>
        <dbReference type="Proteomes" id="UP000019365"/>
    </source>
</evidence>
<dbReference type="InterPro" id="IPR027417">
    <property type="entry name" value="P-loop_NTPase"/>
</dbReference>
<evidence type="ECO:0000313" key="2">
    <source>
        <dbReference type="EMBL" id="EWM54149.1"/>
    </source>
</evidence>
<dbReference type="GO" id="GO:0004386">
    <property type="term" value="F:helicase activity"/>
    <property type="evidence" value="ECO:0007669"/>
    <property type="project" value="UniProtKB-KW"/>
</dbReference>
<organism evidence="2 3">
    <name type="scientific">Ruminococcus flavefaciens 007c</name>
    <dbReference type="NCBI Taxonomy" id="1341157"/>
    <lineage>
        <taxon>Bacteria</taxon>
        <taxon>Bacillati</taxon>
        <taxon>Bacillota</taxon>
        <taxon>Clostridia</taxon>
        <taxon>Eubacteriales</taxon>
        <taxon>Oscillospiraceae</taxon>
        <taxon>Ruminococcus</taxon>
    </lineage>
</organism>